<dbReference type="Pfam" id="PF02775">
    <property type="entry name" value="TPP_enzyme_C"/>
    <property type="match status" value="1"/>
</dbReference>
<evidence type="ECO:0000256" key="1">
    <source>
        <dbReference type="ARBA" id="ARBA00003199"/>
    </source>
</evidence>
<dbReference type="CDD" id="cd02004">
    <property type="entry name" value="TPP_BZL_OCoD_HPCL"/>
    <property type="match status" value="1"/>
</dbReference>
<evidence type="ECO:0000256" key="8">
    <source>
        <dbReference type="ARBA" id="ARBA00023052"/>
    </source>
</evidence>
<keyword evidence="8" id="KW-0786">Thiamine pyrophosphate</keyword>
<dbReference type="Pfam" id="PF00205">
    <property type="entry name" value="TPP_enzyme_M"/>
    <property type="match status" value="1"/>
</dbReference>
<feature type="compositionally biased region" description="Basic and acidic residues" evidence="15">
    <location>
        <begin position="1444"/>
        <end position="1456"/>
    </location>
</feature>
<dbReference type="PROSITE" id="PS00187">
    <property type="entry name" value="TPP_ENZYMES"/>
    <property type="match status" value="1"/>
</dbReference>
<dbReference type="EMBL" id="JACTAM010000018">
    <property type="protein sequence ID" value="KAI2653899.1"/>
    <property type="molecule type" value="Genomic_DNA"/>
</dbReference>
<evidence type="ECO:0000259" key="19">
    <source>
        <dbReference type="Pfam" id="PF02776"/>
    </source>
</evidence>
<keyword evidence="23" id="KW-1185">Reference proteome</keyword>
<feature type="domain" description="Beta-galactosidase galactose-binding" evidence="21">
    <location>
        <begin position="682"/>
        <end position="736"/>
    </location>
</feature>
<evidence type="ECO:0000259" key="20">
    <source>
        <dbReference type="Pfam" id="PF21317"/>
    </source>
</evidence>
<comment type="caution">
    <text evidence="22">The sequence shown here is derived from an EMBL/GenBank/DDBJ whole genome shotgun (WGS) entry which is preliminary data.</text>
</comment>
<comment type="subcellular location">
    <subcellularLocation>
        <location evidence="11">Nucleus</location>
        <location evidence="11">Nuclear body</location>
    </subcellularLocation>
</comment>
<feature type="domain" description="Glycoside hydrolase 35 catalytic" evidence="17">
    <location>
        <begin position="212"/>
        <end position="253"/>
    </location>
</feature>
<accession>A0ABQ8LTD1</accession>
<evidence type="ECO:0000256" key="11">
    <source>
        <dbReference type="ARBA" id="ARBA00034306"/>
    </source>
</evidence>
<dbReference type="InterPro" id="IPR048913">
    <property type="entry name" value="BetaGal_gal-bd"/>
</dbReference>
<evidence type="ECO:0000259" key="16">
    <source>
        <dbReference type="Pfam" id="PF00205"/>
    </source>
</evidence>
<dbReference type="Pfam" id="PF01301">
    <property type="entry name" value="Glyco_hydro_35"/>
    <property type="match status" value="2"/>
</dbReference>
<dbReference type="Gene3D" id="3.40.50.970">
    <property type="match status" value="2"/>
</dbReference>
<name>A0ABQ8LTD1_LABRO</name>
<evidence type="ECO:0000256" key="6">
    <source>
        <dbReference type="ARBA" id="ARBA00022801"/>
    </source>
</evidence>
<evidence type="ECO:0000256" key="3">
    <source>
        <dbReference type="ARBA" id="ARBA00007812"/>
    </source>
</evidence>
<gene>
    <name evidence="22" type="ORF">H4Q32_014263</name>
</gene>
<dbReference type="Gene3D" id="3.20.20.80">
    <property type="entry name" value="Glycosidases"/>
    <property type="match status" value="1"/>
</dbReference>
<dbReference type="InterPro" id="IPR012000">
    <property type="entry name" value="Thiamin_PyroP_enz_cen_dom"/>
</dbReference>
<feature type="domain" description="Thiamine pyrophosphate enzyme N-terminal TPP-binding" evidence="19">
    <location>
        <begin position="810"/>
        <end position="922"/>
    </location>
</feature>
<evidence type="ECO:0000256" key="10">
    <source>
        <dbReference type="ARBA" id="ARBA00023295"/>
    </source>
</evidence>
<dbReference type="SUPFAM" id="SSF49785">
    <property type="entry name" value="Galactose-binding domain-like"/>
    <property type="match status" value="1"/>
</dbReference>
<dbReference type="CDD" id="cd07035">
    <property type="entry name" value="TPP_PYR_POX_like"/>
    <property type="match status" value="1"/>
</dbReference>
<comment type="similarity">
    <text evidence="3">Belongs to the TPP enzyme family.</text>
</comment>
<comment type="similarity">
    <text evidence="2">Belongs to the FAM118 family.</text>
</comment>
<dbReference type="InterPro" id="IPR019801">
    <property type="entry name" value="Glyco_hydro_35_CS"/>
</dbReference>
<evidence type="ECO:0000256" key="12">
    <source>
        <dbReference type="ARBA" id="ARBA00048738"/>
    </source>
</evidence>
<reference evidence="22 23" key="1">
    <citation type="submission" date="2022-01" db="EMBL/GenBank/DDBJ databases">
        <title>A high-quality chromosome-level genome assembly of rohu carp, Labeo rohita.</title>
        <authorList>
            <person name="Arick M.A. II"/>
            <person name="Hsu C.-Y."/>
            <person name="Magbanua Z."/>
            <person name="Pechanova O."/>
            <person name="Grover C."/>
            <person name="Miller E."/>
            <person name="Thrash A."/>
            <person name="Ezzel L."/>
            <person name="Alam S."/>
            <person name="Benzie J."/>
            <person name="Hamilton M."/>
            <person name="Karsi A."/>
            <person name="Lawrence M.L."/>
            <person name="Peterson D.G."/>
        </authorList>
    </citation>
    <scope>NUCLEOTIDE SEQUENCE [LARGE SCALE GENOMIC DNA]</scope>
    <source>
        <strain evidence="23">BAU-BD-2019</strain>
        <tissue evidence="22">Blood</tissue>
    </source>
</reference>
<keyword evidence="9" id="KW-0539">Nucleus</keyword>
<dbReference type="EC" id="3.2.1.23" evidence="14"/>
<evidence type="ECO:0000313" key="23">
    <source>
        <dbReference type="Proteomes" id="UP000830375"/>
    </source>
</evidence>
<feature type="domain" description="Thiamine pyrophosphate enzyme TPP-binding" evidence="18">
    <location>
        <begin position="1181"/>
        <end position="1329"/>
    </location>
</feature>
<dbReference type="InterPro" id="IPR012001">
    <property type="entry name" value="Thiamin_PyroP_enz_TPP-bd_dom"/>
</dbReference>
<dbReference type="InterPro" id="IPR031330">
    <property type="entry name" value="Gly_Hdrlase_35_cat"/>
</dbReference>
<dbReference type="InterPro" id="IPR048912">
    <property type="entry name" value="BetaGal1-like_ABD1"/>
</dbReference>
<evidence type="ECO:0000259" key="21">
    <source>
        <dbReference type="Pfam" id="PF21467"/>
    </source>
</evidence>
<dbReference type="InterPro" id="IPR011766">
    <property type="entry name" value="TPP_enzyme_TPP-bd"/>
</dbReference>
<evidence type="ECO:0000256" key="4">
    <source>
        <dbReference type="ARBA" id="ARBA00009809"/>
    </source>
</evidence>
<evidence type="ECO:0000256" key="9">
    <source>
        <dbReference type="ARBA" id="ARBA00023242"/>
    </source>
</evidence>
<dbReference type="InterPro" id="IPR017853">
    <property type="entry name" value="GH"/>
</dbReference>
<dbReference type="GO" id="GO:0016829">
    <property type="term" value="F:lyase activity"/>
    <property type="evidence" value="ECO:0007669"/>
    <property type="project" value="UniProtKB-KW"/>
</dbReference>
<organism evidence="22 23">
    <name type="scientific">Labeo rohita</name>
    <name type="common">Indian major carp</name>
    <name type="synonym">Cyprinus rohita</name>
    <dbReference type="NCBI Taxonomy" id="84645"/>
    <lineage>
        <taxon>Eukaryota</taxon>
        <taxon>Metazoa</taxon>
        <taxon>Chordata</taxon>
        <taxon>Craniata</taxon>
        <taxon>Vertebrata</taxon>
        <taxon>Euteleostomi</taxon>
        <taxon>Actinopterygii</taxon>
        <taxon>Neopterygii</taxon>
        <taxon>Teleostei</taxon>
        <taxon>Ostariophysi</taxon>
        <taxon>Cypriniformes</taxon>
        <taxon>Cyprinidae</taxon>
        <taxon>Labeoninae</taxon>
        <taxon>Labeonini</taxon>
        <taxon>Labeo</taxon>
    </lineage>
</organism>
<dbReference type="PRINTS" id="PR00742">
    <property type="entry name" value="GLHYDRLASE35"/>
</dbReference>
<dbReference type="InterPro" id="IPR038916">
    <property type="entry name" value="FAM118"/>
</dbReference>
<dbReference type="SUPFAM" id="SSF51445">
    <property type="entry name" value="(Trans)glycosidases"/>
    <property type="match status" value="1"/>
</dbReference>
<feature type="region of interest" description="Disordered" evidence="15">
    <location>
        <begin position="1842"/>
        <end position="1883"/>
    </location>
</feature>
<comment type="catalytic activity">
    <reaction evidence="13">
        <text>(2R)-hydroxyhexadecanoyl-CoA = pentadecanal + formyl-CoA</text>
        <dbReference type="Rhea" id="RHEA:55212"/>
        <dbReference type="ChEBI" id="CHEBI:17302"/>
        <dbReference type="ChEBI" id="CHEBI:57376"/>
        <dbReference type="ChEBI" id="CHEBI:138654"/>
    </reaction>
    <physiologicalReaction direction="left-to-right" evidence="13">
        <dbReference type="Rhea" id="RHEA:55213"/>
    </physiologicalReaction>
</comment>
<feature type="compositionally biased region" description="Polar residues" evidence="15">
    <location>
        <begin position="1848"/>
        <end position="1861"/>
    </location>
</feature>
<dbReference type="PANTHER" id="PTHR28623:SF1">
    <property type="entry name" value="PROTEIN FAM118B"/>
    <property type="match status" value="1"/>
</dbReference>
<evidence type="ECO:0000313" key="22">
    <source>
        <dbReference type="EMBL" id="KAI2653899.1"/>
    </source>
</evidence>
<feature type="region of interest" description="Disordered" evidence="15">
    <location>
        <begin position="1441"/>
        <end position="1466"/>
    </location>
</feature>
<dbReference type="Pfam" id="PF21317">
    <property type="entry name" value="BetaGal_ABD_1"/>
    <property type="match status" value="1"/>
</dbReference>
<dbReference type="SUPFAM" id="SSF52467">
    <property type="entry name" value="DHS-like NAD/FAD-binding domain"/>
    <property type="match status" value="1"/>
</dbReference>
<keyword evidence="7" id="KW-0007">Acetylation</keyword>
<keyword evidence="22" id="KW-0456">Lyase</keyword>
<evidence type="ECO:0000256" key="5">
    <source>
        <dbReference type="ARBA" id="ARBA00022553"/>
    </source>
</evidence>
<feature type="region of interest" description="Disordered" evidence="15">
    <location>
        <begin position="177"/>
        <end position="203"/>
    </location>
</feature>
<dbReference type="InterPro" id="IPR008979">
    <property type="entry name" value="Galactose-bd-like_sf"/>
</dbReference>
<dbReference type="Gene3D" id="3.40.50.1220">
    <property type="entry name" value="TPP-binding domain"/>
    <property type="match status" value="1"/>
</dbReference>
<feature type="domain" description="Beta-galactosidase 1-like first all-beta" evidence="20">
    <location>
        <begin position="573"/>
        <end position="674"/>
    </location>
</feature>
<dbReference type="PROSITE" id="PS01182">
    <property type="entry name" value="GLYCOSYL_HYDROL_F35"/>
    <property type="match status" value="1"/>
</dbReference>
<evidence type="ECO:0000256" key="15">
    <source>
        <dbReference type="SAM" id="MobiDB-lite"/>
    </source>
</evidence>
<dbReference type="Proteomes" id="UP000830375">
    <property type="component" value="Unassembled WGS sequence"/>
</dbReference>
<proteinExistence type="inferred from homology"/>
<dbReference type="InterPro" id="IPR001944">
    <property type="entry name" value="Glycoside_Hdrlase_35"/>
</dbReference>
<evidence type="ECO:0000256" key="7">
    <source>
        <dbReference type="ARBA" id="ARBA00022990"/>
    </source>
</evidence>
<keyword evidence="6 14" id="KW-0378">Hydrolase</keyword>
<dbReference type="InterPro" id="IPR029061">
    <property type="entry name" value="THDP-binding"/>
</dbReference>
<keyword evidence="5" id="KW-0597">Phosphoprotein</keyword>
<protein>
    <recommendedName>
        <fullName evidence="14">Beta-galactosidase</fullName>
        <ecNumber evidence="14">3.2.1.23</ecNumber>
    </recommendedName>
</protein>
<feature type="compositionally biased region" description="Polar residues" evidence="15">
    <location>
        <begin position="179"/>
        <end position="194"/>
    </location>
</feature>
<evidence type="ECO:0000259" key="17">
    <source>
        <dbReference type="Pfam" id="PF01301"/>
    </source>
</evidence>
<dbReference type="InterPro" id="IPR000399">
    <property type="entry name" value="TPP-bd_CS"/>
</dbReference>
<keyword evidence="10 14" id="KW-0326">Glycosidase</keyword>
<evidence type="ECO:0000259" key="18">
    <source>
        <dbReference type="Pfam" id="PF02775"/>
    </source>
</evidence>
<evidence type="ECO:0000256" key="2">
    <source>
        <dbReference type="ARBA" id="ARBA00006491"/>
    </source>
</evidence>
<comment type="catalytic activity">
    <reaction evidence="12">
        <text>2-hydroxyoctadecanoyl-CoA = heptadecanal + formyl-CoA</text>
        <dbReference type="Rhea" id="RHEA:55196"/>
        <dbReference type="ChEBI" id="CHEBI:57376"/>
        <dbReference type="ChEBI" id="CHEBI:74116"/>
        <dbReference type="ChEBI" id="CHEBI:138631"/>
    </reaction>
    <physiologicalReaction direction="left-to-right" evidence="12">
        <dbReference type="Rhea" id="RHEA:55197"/>
    </physiologicalReaction>
</comment>
<dbReference type="InterPro" id="IPR029035">
    <property type="entry name" value="DHS-like_NAD/FAD-binding_dom"/>
</dbReference>
<evidence type="ECO:0000256" key="13">
    <source>
        <dbReference type="ARBA" id="ARBA00048767"/>
    </source>
</evidence>
<evidence type="ECO:0000256" key="14">
    <source>
        <dbReference type="RuleBase" id="RU000675"/>
    </source>
</evidence>
<dbReference type="SUPFAM" id="SSF52518">
    <property type="entry name" value="Thiamin diphosphate-binding fold (THDP-binding)"/>
    <property type="match status" value="2"/>
</dbReference>
<dbReference type="Pfam" id="PF21467">
    <property type="entry name" value="BetaGal_gal-bd"/>
    <property type="match status" value="1"/>
</dbReference>
<dbReference type="Gene3D" id="2.60.120.260">
    <property type="entry name" value="Galactose-binding domain-like"/>
    <property type="match status" value="3"/>
</dbReference>
<dbReference type="Pfam" id="PF13289">
    <property type="entry name" value="SIR2_2"/>
    <property type="match status" value="1"/>
</dbReference>
<comment type="function">
    <text evidence="1">May play a role in Cajal bodies formation.</text>
</comment>
<comment type="catalytic activity">
    <reaction evidence="14">
        <text>Hydrolysis of terminal non-reducing beta-D-galactose residues in beta-D-galactosides.</text>
        <dbReference type="EC" id="3.2.1.23"/>
    </reaction>
</comment>
<dbReference type="PANTHER" id="PTHR28623">
    <property type="entry name" value="PROTEIN FAM118B"/>
    <property type="match status" value="1"/>
</dbReference>
<feature type="domain" description="Glycoside hydrolase 35 catalytic" evidence="17">
    <location>
        <begin position="254"/>
        <end position="471"/>
    </location>
</feature>
<dbReference type="Pfam" id="PF02776">
    <property type="entry name" value="TPP_enzyme_N"/>
    <property type="match status" value="1"/>
</dbReference>
<comment type="similarity">
    <text evidence="4">Belongs to the glycosyl hydrolase 35 family.</text>
</comment>
<sequence>MLGTSKPATNISCWGPAHAQPIMCWVPANQDQHTSNQHLMLGTSTPATNISCWVPANQQPASHAGDQHTSNQHPMLGTSTPATNISGWGTSKPATSISCWQTSNQHLMLGTSNQHLMLGTSNQHPMLGTSTPATNISCWGPAHQQPTSHAGYQQTSNQHLMLGTSTPVTSILCWGPAHQQPTSQAGGPANQQPASHAGMSERQGLRADSTHFTLDGAPFRILGGSIHYFRVPRAYWKDRLLKLKACGLNTLTTAYIRLAGELGLWVILRPGPYICAEWDLGGLPSWLLQDKNMKLRTTYSGFTSAVNTYFDKLIPRITPFQYKSGGPIIAVQVENEYGSYAKDEKYLPFIKEALLSRGISEFLVTSDNHDGLKLGVTVNLQKLTFGDVQHLAEMQPQKPLMVMEYWSGWFDVWGEPHHVFPAEEMTSIVRELLDRGISINLYMFHGGTSFGFMNGALDLGTYKPQTSSYEPAEHLQQYVSTMLSLITESDVLSVLMELKLSVPLFLFLNVCLSLFMTEEPTSELPAVQNRRAYEPVAVTHYISLWESLQCAETPFKADDPVSMENLPVNHNNGQSYGYTLYQTDIYSGGELNSKNNVRDRALVFIDKELIGVLDNKTQKVKISPSKNERTLSLLVENCGRVNYGPALANQQKGLVGDITLDNVPLKKFTMYCLDMKSSFINRGSLVVDQPTDTFVKLPNWSKGVVFVNGQNLGRHWSIGPQNALYLPAPWLKSGNNEIIVFEELKAAETIQFAENPEYGKTVDVSSRTGGHKVVKHQPTVMDISVVLGCSLGAALGGMIFAAYKLGLLYQLFHKVLRSHGVKFVFTLVGGHISPILVACEKLGIRIVDTRHEATAVFAADAVARLSGTVGVAAVTAGPGLTNTVTAVKNAQMAESPLLLIGGAAATLLQGRGALQDIDQMSLFKPLCPVFIEFPIDTLYPYHVVEKEFAPKNTPKGLMGKIIAWYLRNHLSNLFAGAWETRDLSPLPVHIPHATDDEVKLVYSVVVQRCVELVSRAKKPVILLGSQATLPPTPADDIRKALESLGIPCFLGGMSRGMLGKNSPLHIRQNRRDALKDADLVLLAGTVCDFRLSYGRVLNRRSKIIAVNRDKSQLLKNSDMFWKPTGHRCPEEWPRSLKEGDSIKEKANRAKADEKTERHLNPLSVLHRVDELLAEDSIIVADGGDFVGSAAYIMRPRGPLRWLDPGAFGTLGVGGGFALGAKLCRPESEVWIVYGDGSLGYSVAEYDTFTRHKTPVISLVGNDACWSQISREQVPMLGSNVACGLAFTDYHIVADGYGGKGYLIGREDESQLDDIIKKAQKECREGKAVLLNVLIGKTNFREEIQATTYQMFKNISSVTFIRPGYTIMPWFGIDHFSITHKMTIWKWLRNLSTFVDMSAAEKQRRYRARRDADPSRRAHYLEKQRETWYRLIRHGKVRPIAELSDSEKQSKRDEWRKAQQRRRQRKRMLENTITSAETSVVDVILVAFMYVSGLVNLIFSVISSFHLNEVSRMASVVTVKTEKRPSHDSEDGDTVAKKARKLLPSLKTKRAPELVLVIGTGVSSAVAPQVPALRSWKGLIQALLDAANDFDLLEEEESRRFQKSLQEDKNLRTGNVRSTFFKDCLYEVFDDLECKMENAGKHLLRSVLQLMESGALVLTTNFDNLLEIYAAHQGTKLESLDLTDEKKVLEWAQEKRRLSVLHIHGVYTNPSGIVLHPAGYQNVLRNTEVMREIQKLYETKSFVFLGCGRTVDDTTFQALFLEAVKHKSDLEHFMLVRREDVGEFKKLRDNMLDKGIKVISYGNEYADLPEYFERLANEICNRDVDRDVDLPSHKAKKAKMALRPRKTSCKTTTRDTSGSLGTFPQLRRPVPLGSGMTRSSRTTDSFLILKPSAASTGSLHAGKASVKAPPSKL</sequence>
<feature type="domain" description="Thiamine pyrophosphate enzyme central" evidence="16">
    <location>
        <begin position="1006"/>
        <end position="1117"/>
    </location>
</feature>